<accession>A0A8J1XKF0</accession>
<evidence type="ECO:0000313" key="2">
    <source>
        <dbReference type="Proteomes" id="UP000749559"/>
    </source>
</evidence>
<dbReference type="SUPFAM" id="SSF90188">
    <property type="entry name" value="Somatomedin B domain"/>
    <property type="match status" value="1"/>
</dbReference>
<comment type="caution">
    <text evidence="1">The sequence shown here is derived from an EMBL/GenBank/DDBJ whole genome shotgun (WGS) entry which is preliminary data.</text>
</comment>
<dbReference type="AlphaFoldDB" id="A0A8J1XKF0"/>
<dbReference type="InterPro" id="IPR001212">
    <property type="entry name" value="Somatomedin_B_dom"/>
</dbReference>
<dbReference type="Proteomes" id="UP000749559">
    <property type="component" value="Unassembled WGS sequence"/>
</dbReference>
<protein>
    <submittedName>
        <fullName evidence="1">Uncharacterized protein</fullName>
    </submittedName>
</protein>
<reference evidence="1" key="1">
    <citation type="submission" date="2022-03" db="EMBL/GenBank/DDBJ databases">
        <authorList>
            <person name="Martin C."/>
        </authorList>
    </citation>
    <scope>NUCLEOTIDE SEQUENCE</scope>
</reference>
<dbReference type="PROSITE" id="PS00524">
    <property type="entry name" value="SMB_1"/>
    <property type="match status" value="1"/>
</dbReference>
<proteinExistence type="predicted"/>
<evidence type="ECO:0000313" key="1">
    <source>
        <dbReference type="EMBL" id="CAH1798440.1"/>
    </source>
</evidence>
<organism evidence="1 2">
    <name type="scientific">Owenia fusiformis</name>
    <name type="common">Polychaete worm</name>
    <dbReference type="NCBI Taxonomy" id="6347"/>
    <lineage>
        <taxon>Eukaryota</taxon>
        <taxon>Metazoa</taxon>
        <taxon>Spiralia</taxon>
        <taxon>Lophotrochozoa</taxon>
        <taxon>Annelida</taxon>
        <taxon>Polychaeta</taxon>
        <taxon>Sedentaria</taxon>
        <taxon>Canalipalpata</taxon>
        <taxon>Sabellida</taxon>
        <taxon>Oweniida</taxon>
        <taxon>Oweniidae</taxon>
        <taxon>Owenia</taxon>
    </lineage>
</organism>
<dbReference type="InterPro" id="IPR036024">
    <property type="entry name" value="Somatomedin_B-like_dom_sf"/>
</dbReference>
<dbReference type="Gene3D" id="4.10.410.20">
    <property type="match status" value="1"/>
</dbReference>
<dbReference type="InterPro" id="IPR053231">
    <property type="entry name" value="GPCR_LN-TM7"/>
</dbReference>
<keyword evidence="2" id="KW-1185">Reference proteome</keyword>
<dbReference type="OrthoDB" id="6134459at2759"/>
<dbReference type="EMBL" id="CAIIXF020000011">
    <property type="protein sequence ID" value="CAH1798440.1"/>
    <property type="molecule type" value="Genomic_DNA"/>
</dbReference>
<dbReference type="PROSITE" id="PS50958">
    <property type="entry name" value="SMB_2"/>
    <property type="match status" value="1"/>
</dbReference>
<dbReference type="PANTHER" id="PTHR45902">
    <property type="entry name" value="LATROPHILIN RECEPTOR-LIKE PROTEIN A"/>
    <property type="match status" value="1"/>
</dbReference>
<sequence>MAMKILILWSVTLAILYQDLHADTHLIVTQLNNTHLNSTKLNSFKTNGANPSSALGSSTQLNNTQTSSAKINVTQVNNHEQDDIEDTGECGSPIDLYRNCVVNTCSGRCGDRANYSIAGSLCSCDNACTIYGDCCKDFKSKCSNFSQGDFVQLKPTDFTCKKHAPDKYVFMRVTCKPSYSNEAVIKECYMNSGFEGMIPVSDPNTKIVYSNYFCALCNDATNVIPWELTVMCNKGGLPGNDIIWSELIQSFLDSNVLLRRCDAYTQAPISLEETSPVKCAPVVSKCSWSCRDPHIIKLCKDGEYDPQYDQSRLVRNKYCLQCLNKEVRARCPVADIKTEKPSIYMFSYTLLLNVKREAVLNLKLESGFGINKINTEAEIDHGEVRLTTCGAPFVLLNGKCELNGMYIAIMCDFDIDSSNVTYMALTQDQEINITGKIREIYDAIGLVGLDYHVSDMKLRLKWFVSMPFDTDMWRSVHLEYEKTLLNYLKIILPNILSNECIYTKSNAGSKVIPRTNQTINVSSDNSTSGLNNQKTIKSSSSMVEKKSSPQFIILLLTICIAWTL</sequence>
<dbReference type="SMART" id="SM00201">
    <property type="entry name" value="SO"/>
    <property type="match status" value="1"/>
</dbReference>
<dbReference type="Pfam" id="PF01033">
    <property type="entry name" value="Somatomedin_B"/>
    <property type="match status" value="1"/>
</dbReference>
<name>A0A8J1XKF0_OWEFU</name>
<gene>
    <name evidence="1" type="ORF">OFUS_LOCUS22588</name>
</gene>
<dbReference type="PANTHER" id="PTHR45902:SF1">
    <property type="entry name" value="LATROPHILIN RECEPTOR-LIKE PROTEIN A"/>
    <property type="match status" value="1"/>
</dbReference>